<evidence type="ECO:0000256" key="1">
    <source>
        <dbReference type="SAM" id="SignalP"/>
    </source>
</evidence>
<keyword evidence="1" id="KW-0732">Signal</keyword>
<protein>
    <submittedName>
        <fullName evidence="2">Uncharacterized protein</fullName>
    </submittedName>
</protein>
<keyword evidence="3" id="KW-1185">Reference proteome</keyword>
<feature type="chain" id="PRO_5040344092" evidence="1">
    <location>
        <begin position="21"/>
        <end position="75"/>
    </location>
</feature>
<organism evidence="2 3">
    <name type="scientific">Bemisia tabaci</name>
    <name type="common">Sweetpotato whitefly</name>
    <name type="synonym">Aleurodes tabaci</name>
    <dbReference type="NCBI Taxonomy" id="7038"/>
    <lineage>
        <taxon>Eukaryota</taxon>
        <taxon>Metazoa</taxon>
        <taxon>Ecdysozoa</taxon>
        <taxon>Arthropoda</taxon>
        <taxon>Hexapoda</taxon>
        <taxon>Insecta</taxon>
        <taxon>Pterygota</taxon>
        <taxon>Neoptera</taxon>
        <taxon>Paraneoptera</taxon>
        <taxon>Hemiptera</taxon>
        <taxon>Sternorrhyncha</taxon>
        <taxon>Aleyrodoidea</taxon>
        <taxon>Aleyrodidae</taxon>
        <taxon>Aleyrodinae</taxon>
        <taxon>Bemisia</taxon>
    </lineage>
</organism>
<gene>
    <name evidence="2" type="ORF">BEMITA_LOCUS10877</name>
</gene>
<feature type="signal peptide" evidence="1">
    <location>
        <begin position="1"/>
        <end position="20"/>
    </location>
</feature>
<dbReference type="EMBL" id="OU963867">
    <property type="protein sequence ID" value="CAH0392351.1"/>
    <property type="molecule type" value="Genomic_DNA"/>
</dbReference>
<dbReference type="KEGG" id="btab:109036408"/>
<accession>A0A9P0AKD0</accession>
<dbReference type="Proteomes" id="UP001152759">
    <property type="component" value="Chromosome 6"/>
</dbReference>
<proteinExistence type="predicted"/>
<reference evidence="2" key="1">
    <citation type="submission" date="2021-12" db="EMBL/GenBank/DDBJ databases">
        <authorList>
            <person name="King R."/>
        </authorList>
    </citation>
    <scope>NUCLEOTIDE SEQUENCE</scope>
</reference>
<evidence type="ECO:0000313" key="2">
    <source>
        <dbReference type="EMBL" id="CAH0392351.1"/>
    </source>
</evidence>
<evidence type="ECO:0000313" key="3">
    <source>
        <dbReference type="Proteomes" id="UP001152759"/>
    </source>
</evidence>
<dbReference type="AlphaFoldDB" id="A0A9P0AKD0"/>
<name>A0A9P0AKD0_BEMTA</name>
<sequence length="75" mass="8406">MSLAKFLFFFFALVIVAVFAAPAEEEIAKRQIYNPSFSYAAWGHQRLAMPIARSYAAAPAIADGQDDGKWFPDKY</sequence>